<evidence type="ECO:0000256" key="8">
    <source>
        <dbReference type="ARBA" id="ARBA00022643"/>
    </source>
</evidence>
<keyword evidence="7" id="KW-0285">Flavoprotein</keyword>
<comment type="pathway">
    <text evidence="4">Cofactor metabolism; pyridoxal 5'-phosphate salvage; pyridoxal 5'-phosphate from pyridoxine 5'-phosphate: step 1/1.</text>
</comment>
<feature type="domain" description="Pyridoxine 5'-phosphate oxidase dimerisation C-terminal" evidence="11">
    <location>
        <begin position="174"/>
        <end position="212"/>
    </location>
</feature>
<dbReference type="GO" id="GO:0010181">
    <property type="term" value="F:FMN binding"/>
    <property type="evidence" value="ECO:0007669"/>
    <property type="project" value="InterPro"/>
</dbReference>
<dbReference type="PANTHER" id="PTHR10851">
    <property type="entry name" value="PYRIDOXINE-5-PHOSPHATE OXIDASE"/>
    <property type="match status" value="1"/>
</dbReference>
<feature type="domain" description="Pyridoxamine 5'-phosphate oxidase N-terminal" evidence="10">
    <location>
        <begin position="28"/>
        <end position="139"/>
    </location>
</feature>
<organism evidence="12 13">
    <name type="scientific">Zophobas morio</name>
    <dbReference type="NCBI Taxonomy" id="2755281"/>
    <lineage>
        <taxon>Eukaryota</taxon>
        <taxon>Metazoa</taxon>
        <taxon>Ecdysozoa</taxon>
        <taxon>Arthropoda</taxon>
        <taxon>Hexapoda</taxon>
        <taxon>Insecta</taxon>
        <taxon>Pterygota</taxon>
        <taxon>Neoptera</taxon>
        <taxon>Endopterygota</taxon>
        <taxon>Coleoptera</taxon>
        <taxon>Polyphaga</taxon>
        <taxon>Cucujiformia</taxon>
        <taxon>Tenebrionidae</taxon>
        <taxon>Zophobas</taxon>
    </lineage>
</organism>
<evidence type="ECO:0000259" key="11">
    <source>
        <dbReference type="Pfam" id="PF10590"/>
    </source>
</evidence>
<comment type="function">
    <text evidence="2">Catalyzes the oxidation of either pyridoxine 5'-phosphate (PNP) or pyridoxamine 5'-phosphate (PMP) into pyridoxal 5'-phosphate (PLP).</text>
</comment>
<proteinExistence type="inferred from homology"/>
<dbReference type="Pfam" id="PF10590">
    <property type="entry name" value="PNP_phzG_C"/>
    <property type="match status" value="1"/>
</dbReference>
<comment type="pathway">
    <text evidence="3">Cofactor metabolism; pyridoxal 5'-phosphate salvage; pyridoxal 5'-phosphate from pyridoxamine 5'-phosphate: step 1/1.</text>
</comment>
<dbReference type="EC" id="1.4.3.5" evidence="6"/>
<dbReference type="InterPro" id="IPR019576">
    <property type="entry name" value="Pyridoxamine_oxidase_dimer_C"/>
</dbReference>
<evidence type="ECO:0000256" key="1">
    <source>
        <dbReference type="ARBA" id="ARBA00001917"/>
    </source>
</evidence>
<dbReference type="InterPro" id="IPR000659">
    <property type="entry name" value="Pyridox_Oxase"/>
</dbReference>
<evidence type="ECO:0000256" key="4">
    <source>
        <dbReference type="ARBA" id="ARBA00005037"/>
    </source>
</evidence>
<name>A0AA38HQQ0_9CUCU</name>
<evidence type="ECO:0000256" key="9">
    <source>
        <dbReference type="ARBA" id="ARBA00023002"/>
    </source>
</evidence>
<dbReference type="InterPro" id="IPR012349">
    <property type="entry name" value="Split_barrel_FMN-bd"/>
</dbReference>
<dbReference type="SUPFAM" id="SSF50475">
    <property type="entry name" value="FMN-binding split barrel"/>
    <property type="match status" value="1"/>
</dbReference>
<comment type="similarity">
    <text evidence="5">Belongs to the pyridoxamine 5'-phosphate oxidase family.</text>
</comment>
<evidence type="ECO:0000256" key="6">
    <source>
        <dbReference type="ARBA" id="ARBA00012801"/>
    </source>
</evidence>
<dbReference type="Proteomes" id="UP001168821">
    <property type="component" value="Unassembled WGS sequence"/>
</dbReference>
<dbReference type="GO" id="GO:0008615">
    <property type="term" value="P:pyridoxine biosynthetic process"/>
    <property type="evidence" value="ECO:0007669"/>
    <property type="project" value="InterPro"/>
</dbReference>
<evidence type="ECO:0000256" key="5">
    <source>
        <dbReference type="ARBA" id="ARBA00007301"/>
    </source>
</evidence>
<evidence type="ECO:0000313" key="13">
    <source>
        <dbReference type="Proteomes" id="UP001168821"/>
    </source>
</evidence>
<evidence type="ECO:0000256" key="7">
    <source>
        <dbReference type="ARBA" id="ARBA00022630"/>
    </source>
</evidence>
<reference evidence="12" key="1">
    <citation type="journal article" date="2023" name="G3 (Bethesda)">
        <title>Whole genome assemblies of Zophobas morio and Tenebrio molitor.</title>
        <authorList>
            <person name="Kaur S."/>
            <person name="Stinson S.A."/>
            <person name="diCenzo G.C."/>
        </authorList>
    </citation>
    <scope>NUCLEOTIDE SEQUENCE</scope>
    <source>
        <strain evidence="12">QUZm001</strain>
    </source>
</reference>
<comment type="caution">
    <text evidence="12">The sequence shown here is derived from an EMBL/GenBank/DDBJ whole genome shotgun (WGS) entry which is preliminary data.</text>
</comment>
<evidence type="ECO:0000256" key="2">
    <source>
        <dbReference type="ARBA" id="ARBA00003691"/>
    </source>
</evidence>
<keyword evidence="8" id="KW-0288">FMN</keyword>
<dbReference type="PANTHER" id="PTHR10851:SF4">
    <property type="entry name" value="PYRIDOXAL 5'-PHOSPHATE SYNTHASE"/>
    <property type="match status" value="1"/>
</dbReference>
<sequence>MTESSDLSFIELKNPTNPATLFHEWINEAKQCGAKPSLMNLATATRNGKVSNRTMVIREIMSDASLVFMAQAKSNKIKEINENPQVAATILLMYVDNNENISRQVRIVGNAETLPQDQCIIYFEKDSLPAKIRSWICQECKPTDWNELKTKHDELLKEVKENKRVLEAPDTLVAYKIIPSEMEFYSSVGNTIADRILFTKEESGQWKHERLMT</sequence>
<comment type="cofactor">
    <cofactor evidence="1">
        <name>FMN</name>
        <dbReference type="ChEBI" id="CHEBI:58210"/>
    </cofactor>
</comment>
<dbReference type="AlphaFoldDB" id="A0AA38HQQ0"/>
<keyword evidence="9" id="KW-0560">Oxidoreductase</keyword>
<dbReference type="Pfam" id="PF01243">
    <property type="entry name" value="PNPOx_N"/>
    <property type="match status" value="1"/>
</dbReference>
<evidence type="ECO:0000259" key="10">
    <source>
        <dbReference type="Pfam" id="PF01243"/>
    </source>
</evidence>
<dbReference type="Gene3D" id="2.30.110.10">
    <property type="entry name" value="Electron Transport, Fmn-binding Protein, Chain A"/>
    <property type="match status" value="1"/>
</dbReference>
<evidence type="ECO:0000313" key="12">
    <source>
        <dbReference type="EMBL" id="KAJ3642190.1"/>
    </source>
</evidence>
<dbReference type="InterPro" id="IPR011576">
    <property type="entry name" value="Pyridox_Oxase_N"/>
</dbReference>
<dbReference type="GO" id="GO:0004733">
    <property type="term" value="F:pyridoxamine phosphate oxidase activity"/>
    <property type="evidence" value="ECO:0007669"/>
    <property type="project" value="UniProtKB-EC"/>
</dbReference>
<dbReference type="PIRSF" id="PIRSF000190">
    <property type="entry name" value="Pyd_amn-ph_oxd"/>
    <property type="match status" value="1"/>
</dbReference>
<accession>A0AA38HQQ0</accession>
<dbReference type="EMBL" id="JALNTZ010000008">
    <property type="protein sequence ID" value="KAJ3642190.1"/>
    <property type="molecule type" value="Genomic_DNA"/>
</dbReference>
<protein>
    <recommendedName>
        <fullName evidence="6">pyridoxal 5'-phosphate synthase</fullName>
        <ecNumber evidence="6">1.4.3.5</ecNumber>
    </recommendedName>
</protein>
<evidence type="ECO:0000256" key="3">
    <source>
        <dbReference type="ARBA" id="ARBA00004738"/>
    </source>
</evidence>
<gene>
    <name evidence="12" type="ORF">Zmor_024997</name>
</gene>
<keyword evidence="13" id="KW-1185">Reference proteome</keyword>